<feature type="compositionally biased region" description="Polar residues" evidence="7">
    <location>
        <begin position="457"/>
        <end position="467"/>
    </location>
</feature>
<feature type="compositionally biased region" description="Polar residues" evidence="7">
    <location>
        <begin position="404"/>
        <end position="420"/>
    </location>
</feature>
<gene>
    <name evidence="9" type="ORF">FEM48_Zijuj12G0073600</name>
</gene>
<keyword evidence="4" id="KW-0493">Microtubule</keyword>
<feature type="compositionally biased region" description="Basic and acidic residues" evidence="7">
    <location>
        <begin position="507"/>
        <end position="517"/>
    </location>
</feature>
<dbReference type="PANTHER" id="PTHR31358">
    <property type="entry name" value="PROTEIN WVD2-LIKE 4"/>
    <property type="match status" value="1"/>
</dbReference>
<dbReference type="EMBL" id="JAEACU010000012">
    <property type="protein sequence ID" value="KAH7512277.1"/>
    <property type="molecule type" value="Genomic_DNA"/>
</dbReference>
<proteinExistence type="inferred from homology"/>
<keyword evidence="3" id="KW-0963">Cytoplasm</keyword>
<dbReference type="Pfam" id="PF06886">
    <property type="entry name" value="TPX2"/>
    <property type="match status" value="1"/>
</dbReference>
<feature type="compositionally biased region" description="Polar residues" evidence="7">
    <location>
        <begin position="220"/>
        <end position="236"/>
    </location>
</feature>
<evidence type="ECO:0000256" key="4">
    <source>
        <dbReference type="ARBA" id="ARBA00022701"/>
    </source>
</evidence>
<evidence type="ECO:0000313" key="10">
    <source>
        <dbReference type="Proteomes" id="UP000813462"/>
    </source>
</evidence>
<accession>A0A978UBY4</accession>
<evidence type="ECO:0000313" key="9">
    <source>
        <dbReference type="EMBL" id="KAH7512277.1"/>
    </source>
</evidence>
<feature type="region of interest" description="Disordered" evidence="7">
    <location>
        <begin position="111"/>
        <end position="140"/>
    </location>
</feature>
<evidence type="ECO:0000256" key="6">
    <source>
        <dbReference type="SAM" id="Coils"/>
    </source>
</evidence>
<dbReference type="Proteomes" id="UP000813462">
    <property type="component" value="Unassembled WGS sequence"/>
</dbReference>
<feature type="compositionally biased region" description="Basic and acidic residues" evidence="7">
    <location>
        <begin position="436"/>
        <end position="449"/>
    </location>
</feature>
<feature type="compositionally biased region" description="Polar residues" evidence="7">
    <location>
        <begin position="292"/>
        <end position="302"/>
    </location>
</feature>
<sequence>MTGPHTWTAEIVELHKNQPLDSPFSHYRIRTFLQLTRGYCSMESENGLEDKKCISEGKSVEGSVVDVIGESQIADIVGGEVPTLNGNAEPSGVVTKSESLNSSGVAVKASATVQQTKNSKTIHVPHAGNNGFSKNSNITKDKPTTMEGTASFARNQKAILSQSISFPARGARDDGLKKSIEAMSVKNGGGNGTKMETPFSKGVVTSGSRLYNPNRRASAGVQTKEQNTTSRASVRRTSLAAKPSTKRSLSMKSGSTNATANSLPSDTSLPAEKSLPPAKTALPVKEEEDAHSTTSYGSDPTISSTSRGRRSSGGAGFAFRLDERAAKRKEFFTKLEEKIQAKEEEITNLQAKSKESQEAEIKQLRKRMIFKATPMPSFYREPPPKTELKKIPTTRAKSPKLGRNKNSISAANSSEGSGSCLSPRLNRDQNNSSKGMEAKCEKEVAETKKPIRKSQPRLHSQENVSSKTKTEANPVKSKSKTTDKETQNQKAGLMDTKEIQDQNSHLPECKDEIKLETEMNVGQNNTPVTSPPPTDIMPQEVAAGV</sequence>
<dbReference type="PANTHER" id="PTHR31358:SF30">
    <property type="entry name" value="PROTEIN WVD2-LIKE 4"/>
    <property type="match status" value="1"/>
</dbReference>
<evidence type="ECO:0000256" key="2">
    <source>
        <dbReference type="ARBA" id="ARBA00005885"/>
    </source>
</evidence>
<comment type="caution">
    <text evidence="9">The sequence shown here is derived from an EMBL/GenBank/DDBJ whole genome shotgun (WGS) entry which is preliminary data.</text>
</comment>
<evidence type="ECO:0000259" key="8">
    <source>
        <dbReference type="Pfam" id="PF06886"/>
    </source>
</evidence>
<keyword evidence="6" id="KW-0175">Coiled coil</keyword>
<reference evidence="9" key="1">
    <citation type="journal article" date="2021" name="Front. Plant Sci.">
        <title>Chromosome-Scale Genome Assembly for Chinese Sour Jujube and Insights Into Its Genome Evolution and Domestication Signature.</title>
        <authorList>
            <person name="Shen L.-Y."/>
            <person name="Luo H."/>
            <person name="Wang X.-L."/>
            <person name="Wang X.-M."/>
            <person name="Qiu X.-J."/>
            <person name="Liu H."/>
            <person name="Zhou S.-S."/>
            <person name="Jia K.-H."/>
            <person name="Nie S."/>
            <person name="Bao Y.-T."/>
            <person name="Zhang R.-G."/>
            <person name="Yun Q.-Z."/>
            <person name="Chai Y.-H."/>
            <person name="Lu J.-Y."/>
            <person name="Li Y."/>
            <person name="Zhao S.-W."/>
            <person name="Mao J.-F."/>
            <person name="Jia S.-G."/>
            <person name="Mao Y.-M."/>
        </authorList>
    </citation>
    <scope>NUCLEOTIDE SEQUENCE</scope>
    <source>
        <strain evidence="9">AT0</strain>
        <tissue evidence="9">Leaf</tissue>
    </source>
</reference>
<evidence type="ECO:0000256" key="7">
    <source>
        <dbReference type="SAM" id="MobiDB-lite"/>
    </source>
</evidence>
<feature type="compositionally biased region" description="Polar residues" evidence="7">
    <location>
        <begin position="246"/>
        <end position="268"/>
    </location>
</feature>
<comment type="subcellular location">
    <subcellularLocation>
        <location evidence="1">Cytoplasm</location>
        <location evidence="1">Cytoskeleton</location>
    </subcellularLocation>
</comment>
<dbReference type="InterPro" id="IPR044833">
    <property type="entry name" value="WDL5/6"/>
</dbReference>
<name>A0A978UBY4_ZIZJJ</name>
<evidence type="ECO:0000256" key="1">
    <source>
        <dbReference type="ARBA" id="ARBA00004245"/>
    </source>
</evidence>
<feature type="region of interest" description="Disordered" evidence="7">
    <location>
        <begin position="185"/>
        <end position="320"/>
    </location>
</feature>
<evidence type="ECO:0000256" key="3">
    <source>
        <dbReference type="ARBA" id="ARBA00022490"/>
    </source>
</evidence>
<feature type="domain" description="TPX2 C-terminal" evidence="8">
    <location>
        <begin position="317"/>
        <end position="393"/>
    </location>
</feature>
<keyword evidence="5" id="KW-0206">Cytoskeleton</keyword>
<dbReference type="GO" id="GO:0008017">
    <property type="term" value="F:microtubule binding"/>
    <property type="evidence" value="ECO:0007669"/>
    <property type="project" value="InterPro"/>
</dbReference>
<dbReference type="InterPro" id="IPR027329">
    <property type="entry name" value="TPX2_C"/>
</dbReference>
<feature type="region of interest" description="Disordered" evidence="7">
    <location>
        <begin position="373"/>
        <end position="545"/>
    </location>
</feature>
<feature type="compositionally biased region" description="Polar residues" evidence="7">
    <location>
        <begin position="111"/>
        <end position="121"/>
    </location>
</feature>
<organism evidence="9 10">
    <name type="scientific">Ziziphus jujuba var. spinosa</name>
    <dbReference type="NCBI Taxonomy" id="714518"/>
    <lineage>
        <taxon>Eukaryota</taxon>
        <taxon>Viridiplantae</taxon>
        <taxon>Streptophyta</taxon>
        <taxon>Embryophyta</taxon>
        <taxon>Tracheophyta</taxon>
        <taxon>Spermatophyta</taxon>
        <taxon>Magnoliopsida</taxon>
        <taxon>eudicotyledons</taxon>
        <taxon>Gunneridae</taxon>
        <taxon>Pentapetalae</taxon>
        <taxon>rosids</taxon>
        <taxon>fabids</taxon>
        <taxon>Rosales</taxon>
        <taxon>Rhamnaceae</taxon>
        <taxon>Paliureae</taxon>
        <taxon>Ziziphus</taxon>
    </lineage>
</organism>
<feature type="coiled-coil region" evidence="6">
    <location>
        <begin position="332"/>
        <end position="359"/>
    </location>
</feature>
<comment type="similarity">
    <text evidence="2">Belongs to the TPX2 family.</text>
</comment>
<protein>
    <recommendedName>
        <fullName evidence="8">TPX2 C-terminal domain-containing protein</fullName>
    </recommendedName>
</protein>
<dbReference type="GO" id="GO:0005874">
    <property type="term" value="C:microtubule"/>
    <property type="evidence" value="ECO:0007669"/>
    <property type="project" value="UniProtKB-KW"/>
</dbReference>
<evidence type="ECO:0000256" key="5">
    <source>
        <dbReference type="ARBA" id="ARBA00023212"/>
    </source>
</evidence>
<dbReference type="AlphaFoldDB" id="A0A978UBY4"/>